<proteinExistence type="predicted"/>
<evidence type="ECO:0000313" key="2">
    <source>
        <dbReference type="RefSeq" id="XP_033170495.1"/>
    </source>
</evidence>
<accession>A0A6P8KLD8</accession>
<dbReference type="RefSeq" id="XP_033170495.1">
    <property type="nucleotide sequence ID" value="XM_033314604.1"/>
</dbReference>
<name>A0A6P8KLD8_DROMA</name>
<dbReference type="Gene3D" id="3.80.10.10">
    <property type="entry name" value="Ribonuclease Inhibitor"/>
    <property type="match status" value="2"/>
</dbReference>
<dbReference type="Proteomes" id="UP000515162">
    <property type="component" value="Chromosome X"/>
</dbReference>
<keyword evidence="1" id="KW-1185">Reference proteome</keyword>
<dbReference type="SUPFAM" id="SSF52047">
    <property type="entry name" value="RNI-like"/>
    <property type="match status" value="1"/>
</dbReference>
<dbReference type="PANTHER" id="PTHR13318">
    <property type="entry name" value="PARTNER OF PAIRED, ISOFORM B-RELATED"/>
    <property type="match status" value="1"/>
</dbReference>
<organism evidence="1 2">
    <name type="scientific">Drosophila mauritiana</name>
    <name type="common">Fruit fly</name>
    <dbReference type="NCBI Taxonomy" id="7226"/>
    <lineage>
        <taxon>Eukaryota</taxon>
        <taxon>Metazoa</taxon>
        <taxon>Ecdysozoa</taxon>
        <taxon>Arthropoda</taxon>
        <taxon>Hexapoda</taxon>
        <taxon>Insecta</taxon>
        <taxon>Pterygota</taxon>
        <taxon>Neoptera</taxon>
        <taxon>Endopterygota</taxon>
        <taxon>Diptera</taxon>
        <taxon>Brachycera</taxon>
        <taxon>Muscomorpha</taxon>
        <taxon>Ephydroidea</taxon>
        <taxon>Drosophilidae</taxon>
        <taxon>Drosophila</taxon>
        <taxon>Sophophora</taxon>
    </lineage>
</organism>
<gene>
    <name evidence="2" type="primary">LOC117147638</name>
</gene>
<sequence>MNFSLISGLDLFWLDVLKQLDLKSRISFAASCDVFENIYAMNSNLRLSRVVDLEEMLEFSLVETRLFVDLSGPEIEIIRGGPQTAMFPHFEYFMQLMSIKRMKVNEIALEGLQLTRYKWCTAPGTSFSSLSNLSMRRCGLTDENLEGLEILTQLETLDLGYNDQLTGSCLMSLPTSLLSLNITGCLSLCPNQLIHLSCMPRLRELRASDPMLGGYWNVYRDLVLACPLLVEVEVSICSVKRDENRLGGLRNLESLAIKAHPVETTQCMLSCSMLKGLMGVPLLRKLMFPDAPRGFVNANALAILSIFRQLRVLIIHNQPYCAKDFTRLKNLKSLETLDLSNSPNITNEIVADLVVGLPNLRVLTVQGCPLLTIHVYGDLAAQLASFDRSMVEMQI</sequence>
<evidence type="ECO:0000313" key="1">
    <source>
        <dbReference type="Proteomes" id="UP000515162"/>
    </source>
</evidence>
<dbReference type="GeneID" id="117147638"/>
<dbReference type="InterPro" id="IPR032675">
    <property type="entry name" value="LRR_dom_sf"/>
</dbReference>
<reference evidence="2" key="1">
    <citation type="submission" date="2025-08" db="UniProtKB">
        <authorList>
            <consortium name="RefSeq"/>
        </authorList>
    </citation>
    <scope>IDENTIFICATION</scope>
    <source>
        <strain evidence="2">Mau12</strain>
        <tissue evidence="2">Whole Body</tissue>
    </source>
</reference>
<dbReference type="GO" id="GO:0031146">
    <property type="term" value="P:SCF-dependent proteasomal ubiquitin-dependent protein catabolic process"/>
    <property type="evidence" value="ECO:0007669"/>
    <property type="project" value="TreeGrafter"/>
</dbReference>
<protein>
    <submittedName>
        <fullName evidence="2">Uncharacterized protein LOC117147638</fullName>
    </submittedName>
</protein>
<dbReference type="AlphaFoldDB" id="A0A6P8KLD8"/>
<dbReference type="GO" id="GO:0019005">
    <property type="term" value="C:SCF ubiquitin ligase complex"/>
    <property type="evidence" value="ECO:0007669"/>
    <property type="project" value="TreeGrafter"/>
</dbReference>